<sequence>MAVMTHASAHPTTVDYSNLPTTVQDAFDRYMRKADNAGTGDDYRDAMTDAAITAGIPVPASKDIARCSCLNDAGGCGCGAIFDAHTDGVVVTAPNAPNKNLSELQCPGCGHDHPRPIAD</sequence>
<reference evidence="1 2" key="1">
    <citation type="submission" date="2024-10" db="EMBL/GenBank/DDBJ databases">
        <title>The Natural Products Discovery Center: Release of the First 8490 Sequenced Strains for Exploring Actinobacteria Biosynthetic Diversity.</title>
        <authorList>
            <person name="Kalkreuter E."/>
            <person name="Kautsar S.A."/>
            <person name="Yang D."/>
            <person name="Bader C.D."/>
            <person name="Teijaro C.N."/>
            <person name="Fluegel L."/>
            <person name="Davis C.M."/>
            <person name="Simpson J.R."/>
            <person name="Lauterbach L."/>
            <person name="Steele A.D."/>
            <person name="Gui C."/>
            <person name="Meng S."/>
            <person name="Li G."/>
            <person name="Viehrig K."/>
            <person name="Ye F."/>
            <person name="Su P."/>
            <person name="Kiefer A.F."/>
            <person name="Nichols A."/>
            <person name="Cepeda A.J."/>
            <person name="Yan W."/>
            <person name="Fan B."/>
            <person name="Jiang Y."/>
            <person name="Adhikari A."/>
            <person name="Zheng C.-J."/>
            <person name="Schuster L."/>
            <person name="Cowan T.M."/>
            <person name="Smanski M.J."/>
            <person name="Chevrette M.G."/>
            <person name="De Carvalho L.P.S."/>
            <person name="Shen B."/>
        </authorList>
    </citation>
    <scope>NUCLEOTIDE SEQUENCE [LARGE SCALE GENOMIC DNA]</scope>
    <source>
        <strain evidence="1 2">NPDC005497</strain>
    </source>
</reference>
<dbReference type="RefSeq" id="WP_389835420.1">
    <property type="nucleotide sequence ID" value="NZ_JBIAJP010000021.1"/>
</dbReference>
<protein>
    <submittedName>
        <fullName evidence="1">Uncharacterized protein</fullName>
    </submittedName>
</protein>
<gene>
    <name evidence="1" type="ORF">ACFYQT_39755</name>
</gene>
<dbReference type="Proteomes" id="UP001601422">
    <property type="component" value="Unassembled WGS sequence"/>
</dbReference>
<dbReference type="EMBL" id="JBIAJP010000021">
    <property type="protein sequence ID" value="MFF0009531.1"/>
    <property type="molecule type" value="Genomic_DNA"/>
</dbReference>
<name>A0ABW6N8B9_9ACTN</name>
<accession>A0ABW6N8B9</accession>
<organism evidence="1 2">
    <name type="scientific">Streptomyces tibetensis</name>
    <dbReference type="NCBI Taxonomy" id="2382123"/>
    <lineage>
        <taxon>Bacteria</taxon>
        <taxon>Bacillati</taxon>
        <taxon>Actinomycetota</taxon>
        <taxon>Actinomycetes</taxon>
        <taxon>Kitasatosporales</taxon>
        <taxon>Streptomycetaceae</taxon>
        <taxon>Streptomyces</taxon>
    </lineage>
</organism>
<proteinExistence type="predicted"/>
<evidence type="ECO:0000313" key="2">
    <source>
        <dbReference type="Proteomes" id="UP001601422"/>
    </source>
</evidence>
<evidence type="ECO:0000313" key="1">
    <source>
        <dbReference type="EMBL" id="MFF0009531.1"/>
    </source>
</evidence>
<comment type="caution">
    <text evidence="1">The sequence shown here is derived from an EMBL/GenBank/DDBJ whole genome shotgun (WGS) entry which is preliminary data.</text>
</comment>
<keyword evidence="2" id="KW-1185">Reference proteome</keyword>